<evidence type="ECO:0000256" key="4">
    <source>
        <dbReference type="ARBA" id="ARBA00022679"/>
    </source>
</evidence>
<dbReference type="AlphaFoldDB" id="A0A292ZCX7"/>
<dbReference type="Proteomes" id="UP000593663">
    <property type="component" value="Chromosome 1"/>
</dbReference>
<evidence type="ECO:0000313" key="11">
    <source>
        <dbReference type="Proteomes" id="UP000221538"/>
    </source>
</evidence>
<evidence type="ECO:0000256" key="7">
    <source>
        <dbReference type="ARBA" id="ARBA00022840"/>
    </source>
</evidence>
<sequence>MTTPSPTDGWRDFLALFDASPLPQIQVGPNDNILRANAALTELLGIRPDRLIGGRLVVPASGESAARLSWDDGKCEARLFAAVLVTTPDYRVCVVQFGNVDALEAAARQYLLRDVQHRLRNLIASVRSIFRRTAATSDSVDHLTSHFLGRLDAIARIESNLALAERHGLELHDLIMDELAAFAVRAGEQAFLEGPDVRLRTSAATTLALAFHELGNNSIKYGALGSDGGRVWVRWWSDREPAGPVLRILWEEKGGDSPTAARRSGFGTEMLTKTIPFELDGSGTIDWTPGAFKVHISLPMTKRLLHPSD</sequence>
<evidence type="ECO:0000313" key="12">
    <source>
        <dbReference type="Proteomes" id="UP000593663"/>
    </source>
</evidence>
<dbReference type="GO" id="GO:0004673">
    <property type="term" value="F:protein histidine kinase activity"/>
    <property type="evidence" value="ECO:0007669"/>
    <property type="project" value="UniProtKB-EC"/>
</dbReference>
<evidence type="ECO:0000256" key="2">
    <source>
        <dbReference type="ARBA" id="ARBA00012438"/>
    </source>
</evidence>
<dbReference type="Pfam" id="PF07536">
    <property type="entry name" value="HWE_HK"/>
    <property type="match status" value="1"/>
</dbReference>
<reference evidence="9" key="4">
    <citation type="submission" date="2017-10" db="EMBL/GenBank/DDBJ databases">
        <authorList>
            <person name="Banno H."/>
            <person name="Chua N.-H."/>
        </authorList>
    </citation>
    <scope>NUCLEOTIDE SEQUENCE</scope>
    <source>
        <strain evidence="9">OMI</strain>
    </source>
</reference>
<keyword evidence="5" id="KW-0547">Nucleotide-binding</keyword>
<dbReference type="Proteomes" id="UP000221538">
    <property type="component" value="Unassembled WGS sequence"/>
</dbReference>
<keyword evidence="3" id="KW-0597">Phosphoprotein</keyword>
<keyword evidence="6 9" id="KW-0418">Kinase</keyword>
<name>A0A292ZCX7_SPHSA</name>
<evidence type="ECO:0000256" key="3">
    <source>
        <dbReference type="ARBA" id="ARBA00022553"/>
    </source>
</evidence>
<evidence type="ECO:0000256" key="1">
    <source>
        <dbReference type="ARBA" id="ARBA00000085"/>
    </source>
</evidence>
<gene>
    <name evidence="10" type="ORF">H5V43_08425</name>
    <name evidence="9" type="ORF">SFOMI_1336</name>
</gene>
<reference evidence="12" key="5">
    <citation type="submission" date="2020-08" db="EMBL/GenBank/DDBJ databases">
        <title>Complete genome sequence of Sphingobium barthaii strain KK22, a high-molecular-weight polycyclic aromatic hydrocarbon-degrading soil bacterium.</title>
        <authorList>
            <person name="Mori J.F."/>
            <person name="Kanaly R.A."/>
        </authorList>
    </citation>
    <scope>NUCLEOTIDE SEQUENCE [LARGE SCALE GENOMIC DNA]</scope>
    <source>
        <strain evidence="12">KK22</strain>
    </source>
</reference>
<reference evidence="10" key="6">
    <citation type="journal article" date="2021" name="Microbiol. Resour. Announc.">
        <title>Complete Genome Sequence of Sphingobium barthaii KK22, a High-Molecular-Weight Polycyclic Aromatic Hydrocarbon-Degrading Soil Bacterium.</title>
        <authorList>
            <person name="Mori J.F."/>
            <person name="Kanaly R.A."/>
        </authorList>
    </citation>
    <scope>NUCLEOTIDE SEQUENCE</scope>
    <source>
        <strain evidence="10">KK22</strain>
    </source>
</reference>
<accession>A0A292ZCX7</accession>
<protein>
    <recommendedName>
        <fullName evidence="2">histidine kinase</fullName>
        <ecNumber evidence="2">2.7.13.3</ecNumber>
    </recommendedName>
</protein>
<proteinExistence type="predicted"/>
<dbReference type="GO" id="GO:0005524">
    <property type="term" value="F:ATP binding"/>
    <property type="evidence" value="ECO:0007669"/>
    <property type="project" value="UniProtKB-KW"/>
</dbReference>
<dbReference type="RefSeq" id="WP_025547771.1">
    <property type="nucleotide sequence ID" value="NZ_BATN01000014.1"/>
</dbReference>
<evidence type="ECO:0000256" key="5">
    <source>
        <dbReference type="ARBA" id="ARBA00022741"/>
    </source>
</evidence>
<evidence type="ECO:0000259" key="8">
    <source>
        <dbReference type="SMART" id="SM00911"/>
    </source>
</evidence>
<dbReference type="InterPro" id="IPR011102">
    <property type="entry name" value="Sig_transdc_His_kinase_HWE"/>
</dbReference>
<evidence type="ECO:0000313" key="10">
    <source>
        <dbReference type="EMBL" id="QOT70204.1"/>
    </source>
</evidence>
<organism evidence="9 11">
    <name type="scientific">Sphingobium fuliginis (strain ATCC 27551)</name>
    <dbReference type="NCBI Taxonomy" id="336203"/>
    <lineage>
        <taxon>Bacteria</taxon>
        <taxon>Pseudomonadati</taxon>
        <taxon>Pseudomonadota</taxon>
        <taxon>Alphaproteobacteria</taxon>
        <taxon>Sphingomonadales</taxon>
        <taxon>Sphingomonadaceae</taxon>
        <taxon>Sphingobium</taxon>
    </lineage>
</organism>
<dbReference type="KEGG" id="sbar:H5V43_08425"/>
<dbReference type="SUPFAM" id="SSF55785">
    <property type="entry name" value="PYP-like sensor domain (PAS domain)"/>
    <property type="match status" value="1"/>
</dbReference>
<dbReference type="EC" id="2.7.13.3" evidence="2"/>
<evidence type="ECO:0000256" key="6">
    <source>
        <dbReference type="ARBA" id="ARBA00022777"/>
    </source>
</evidence>
<dbReference type="InterPro" id="IPR036890">
    <property type="entry name" value="HATPase_C_sf"/>
</dbReference>
<reference evidence="9" key="3">
    <citation type="submission" date="2017-10" db="EMBL/GenBank/DDBJ databases">
        <title>Bioaugmenting a lab-scale membrane bioreactor with Sphingobium fuliginis OMI to degrade 4-tert-butylphenol.</title>
        <authorList>
            <person name="Takada K."/>
            <person name="Shiba T."/>
            <person name="Soda S."/>
            <person name="Inoue D."/>
            <person name="Miyake M."/>
            <person name="Eguchi M."/>
            <person name="Ike M."/>
        </authorList>
    </citation>
    <scope>NUCLEOTIDE SEQUENCE</scope>
    <source>
        <strain evidence="9">OMI</strain>
    </source>
</reference>
<reference evidence="9 11" key="2">
    <citation type="journal article" date="2013" name="Environ. Sci. Technol.">
        <title>The 4-tert-butylphenol-utilizing bacterium Sphingobium fuliginis OMI can degrade bisphenols via phenolic ring hydroxylation and meta-cleavage pathway.</title>
        <authorList>
            <person name="Ogata Y."/>
            <person name="Goda S."/>
            <person name="Toyama T."/>
            <person name="Sei K."/>
            <person name="Ike M."/>
        </authorList>
    </citation>
    <scope>NUCLEOTIDE SEQUENCE [LARGE SCALE GENOMIC DNA]</scope>
    <source>
        <strain evidence="9 11">OMI</strain>
    </source>
</reference>
<dbReference type="EMBL" id="BEWI01000031">
    <property type="protein sequence ID" value="GAY20806.1"/>
    <property type="molecule type" value="Genomic_DNA"/>
</dbReference>
<dbReference type="PANTHER" id="PTHR41523">
    <property type="entry name" value="TWO-COMPONENT SYSTEM SENSOR PROTEIN"/>
    <property type="match status" value="1"/>
</dbReference>
<dbReference type="InterPro" id="IPR035965">
    <property type="entry name" value="PAS-like_dom_sf"/>
</dbReference>
<dbReference type="SMART" id="SM00911">
    <property type="entry name" value="HWE_HK"/>
    <property type="match status" value="1"/>
</dbReference>
<comment type="catalytic activity">
    <reaction evidence="1">
        <text>ATP + protein L-histidine = ADP + protein N-phospho-L-histidine.</text>
        <dbReference type="EC" id="2.7.13.3"/>
    </reaction>
</comment>
<keyword evidence="7" id="KW-0067">ATP-binding</keyword>
<keyword evidence="4" id="KW-0808">Transferase</keyword>
<reference evidence="9 11" key="1">
    <citation type="journal article" date="2013" name="Biodegradation">
        <title>Occurrence of 4-tert-butylphenol (4-t-BP) biodegradation in an aquatic sample caused by the presence of Spirodela polyrrhiza and isolation of a 4-t-BP-utilizing bacterium.</title>
        <authorList>
            <person name="Ogata Y."/>
            <person name="Toyama T."/>
            <person name="Yu N."/>
            <person name="Wang X."/>
            <person name="Sei K."/>
            <person name="Ike M."/>
        </authorList>
    </citation>
    <scope>NUCLEOTIDE SEQUENCE [LARGE SCALE GENOMIC DNA]</scope>
    <source>
        <strain evidence="9 11">OMI</strain>
    </source>
</reference>
<dbReference type="EMBL" id="CP060035">
    <property type="protein sequence ID" value="QOT70204.1"/>
    <property type="molecule type" value="Genomic_DNA"/>
</dbReference>
<dbReference type="Gene3D" id="3.30.565.10">
    <property type="entry name" value="Histidine kinase-like ATPase, C-terminal domain"/>
    <property type="match status" value="1"/>
</dbReference>
<feature type="domain" description="Signal transduction histidine kinase HWE region" evidence="8">
    <location>
        <begin position="115"/>
        <end position="196"/>
    </location>
</feature>
<dbReference type="PANTHER" id="PTHR41523:SF8">
    <property type="entry name" value="ETHYLENE RESPONSE SENSOR PROTEIN"/>
    <property type="match status" value="1"/>
</dbReference>
<evidence type="ECO:0000313" key="9">
    <source>
        <dbReference type="EMBL" id="GAY20806.1"/>
    </source>
</evidence>